<dbReference type="EMBL" id="CM055100">
    <property type="protein sequence ID" value="KAJ7544873.1"/>
    <property type="molecule type" value="Genomic_DNA"/>
</dbReference>
<keyword evidence="2" id="KW-1185">Reference proteome</keyword>
<name>A0ACC2CS22_DIPCM</name>
<evidence type="ECO:0000313" key="2">
    <source>
        <dbReference type="Proteomes" id="UP001162992"/>
    </source>
</evidence>
<evidence type="ECO:0000313" key="1">
    <source>
        <dbReference type="EMBL" id="KAJ7544873.1"/>
    </source>
</evidence>
<proteinExistence type="predicted"/>
<accession>A0ACC2CS22</accession>
<sequence>MKWERVRVKLKANLVEGKKSPGRRGGTAGPGKKWGHTCNAVRNGRFIYVFGGYGKDDCQTNDVHVFDTAKETWSKPMVKGNPPQPRDSHSCTTVGSKLFVFGGTDGNRPLADLHVLDTATNTWSKPTVNGEGPAAREGHSAALVGQDLYVFGGCGKAKENLEDIYFNDLYVLNTETFFWAKLVTLGTPPARRDSHTCSSFKNKFIVLGGEDGSNSYLSDVHILDVDTRVWKELKTSGSKLMPRAGHTTVSQGKHLIVFGGFTDDRKLFDDLHVLNVVTGIWTKATATGAGPSPRFSLAGDCFDPEKGLLLFYGGCNDRLEALDDMYYLDTELRLERDSGDYKPEKLSMRKELKRRRQEHRPIDNLEKEMAFETFEKPLLSPALAGLHRPLYEAKPVAEKIFEAKINDVFHYGYTLEASIEGKPFRGLLFSYKPGFAHAVHSYLTRKRTGADAIAGRMREVRKESLKIARVKQNIKRPEAAQYPSTTYISNLHDGHAALSSVDQLDQYQHQIKQMHMNSPTSAPNPSIFVAPDSEKGTPIPSEI</sequence>
<protein>
    <submittedName>
        <fullName evidence="1">Uncharacterized protein</fullName>
    </submittedName>
</protein>
<organism evidence="1 2">
    <name type="scientific">Diphasiastrum complanatum</name>
    <name type="common">Issler's clubmoss</name>
    <name type="synonym">Lycopodium complanatum</name>
    <dbReference type="NCBI Taxonomy" id="34168"/>
    <lineage>
        <taxon>Eukaryota</taxon>
        <taxon>Viridiplantae</taxon>
        <taxon>Streptophyta</taxon>
        <taxon>Embryophyta</taxon>
        <taxon>Tracheophyta</taxon>
        <taxon>Lycopodiopsida</taxon>
        <taxon>Lycopodiales</taxon>
        <taxon>Lycopodiaceae</taxon>
        <taxon>Lycopodioideae</taxon>
        <taxon>Diphasiastrum</taxon>
    </lineage>
</organism>
<dbReference type="Proteomes" id="UP001162992">
    <property type="component" value="Chromosome 9"/>
</dbReference>
<gene>
    <name evidence="1" type="ORF">O6H91_09G097200</name>
</gene>
<reference evidence="2" key="1">
    <citation type="journal article" date="2024" name="Proc. Natl. Acad. Sci. U.S.A.">
        <title>Extraordinary preservation of gene collinearity over three hundred million years revealed in homosporous lycophytes.</title>
        <authorList>
            <person name="Li C."/>
            <person name="Wickell D."/>
            <person name="Kuo L.Y."/>
            <person name="Chen X."/>
            <person name="Nie B."/>
            <person name="Liao X."/>
            <person name="Peng D."/>
            <person name="Ji J."/>
            <person name="Jenkins J."/>
            <person name="Williams M."/>
            <person name="Shu S."/>
            <person name="Plott C."/>
            <person name="Barry K."/>
            <person name="Rajasekar S."/>
            <person name="Grimwood J."/>
            <person name="Han X."/>
            <person name="Sun S."/>
            <person name="Hou Z."/>
            <person name="He W."/>
            <person name="Dai G."/>
            <person name="Sun C."/>
            <person name="Schmutz J."/>
            <person name="Leebens-Mack J.H."/>
            <person name="Li F.W."/>
            <person name="Wang L."/>
        </authorList>
    </citation>
    <scope>NUCLEOTIDE SEQUENCE [LARGE SCALE GENOMIC DNA]</scope>
    <source>
        <strain evidence="2">cv. PW_Plant_1</strain>
    </source>
</reference>
<comment type="caution">
    <text evidence="1">The sequence shown here is derived from an EMBL/GenBank/DDBJ whole genome shotgun (WGS) entry which is preliminary data.</text>
</comment>